<dbReference type="AlphaFoldDB" id="A0A8J2JHI4"/>
<evidence type="ECO:0000313" key="1">
    <source>
        <dbReference type="EMBL" id="CAG7720340.1"/>
    </source>
</evidence>
<feature type="non-terminal residue" evidence="1">
    <location>
        <position position="1"/>
    </location>
</feature>
<evidence type="ECO:0000313" key="2">
    <source>
        <dbReference type="Proteomes" id="UP000708208"/>
    </source>
</evidence>
<protein>
    <submittedName>
        <fullName evidence="1">Uncharacterized protein</fullName>
    </submittedName>
</protein>
<accession>A0A8J2JHI4</accession>
<dbReference type="OrthoDB" id="5989194at2759"/>
<dbReference type="Proteomes" id="UP000708208">
    <property type="component" value="Unassembled WGS sequence"/>
</dbReference>
<comment type="caution">
    <text evidence="1">The sequence shown here is derived from an EMBL/GenBank/DDBJ whole genome shotgun (WGS) entry which is preliminary data.</text>
</comment>
<name>A0A8J2JHI4_9HEXA</name>
<keyword evidence="2" id="KW-1185">Reference proteome</keyword>
<organism evidence="1 2">
    <name type="scientific">Allacma fusca</name>
    <dbReference type="NCBI Taxonomy" id="39272"/>
    <lineage>
        <taxon>Eukaryota</taxon>
        <taxon>Metazoa</taxon>
        <taxon>Ecdysozoa</taxon>
        <taxon>Arthropoda</taxon>
        <taxon>Hexapoda</taxon>
        <taxon>Collembola</taxon>
        <taxon>Symphypleona</taxon>
        <taxon>Sminthuridae</taxon>
        <taxon>Allacma</taxon>
    </lineage>
</organism>
<proteinExistence type="predicted"/>
<sequence>MRNAVSNALASIKSINNKIDLGELLVIRHATRKMDQLILERFHQSLDDTEVPPLQKLLDFLDKEMRVLDAATTATSTPSSNHRLNGPTKTYQTHTKSEKFTKRTCNQKHHSLLHTSLSKGVSKPVTLTTHTVTDTSVRIKLKPTAIVNVTNQAGAGVSCRTLIANCSDACFIQESLVRELGLPKEKLRQKQVFEALQNKPVTTATEFVNLEVTSRYHPQVQFSVKAFVIQKLGRFLQEPIQYPQPNRVSTKPRLTPQQEEKCQAKLRPLQQQVFLTATIDTNFPSVIEIAARYSNWNRLRRHVCWWIRLWRHYVQPCQQQPAQLQISPNELRHAENLL</sequence>
<reference evidence="1" key="1">
    <citation type="submission" date="2021-06" db="EMBL/GenBank/DDBJ databases">
        <authorList>
            <person name="Hodson N. C."/>
            <person name="Mongue J. A."/>
            <person name="Jaron S. K."/>
        </authorList>
    </citation>
    <scope>NUCLEOTIDE SEQUENCE</scope>
</reference>
<dbReference type="EMBL" id="CAJVCH010069805">
    <property type="protein sequence ID" value="CAG7720340.1"/>
    <property type="molecule type" value="Genomic_DNA"/>
</dbReference>
<gene>
    <name evidence="1" type="ORF">AFUS01_LOCUS9622</name>
</gene>